<evidence type="ECO:0000313" key="1">
    <source>
        <dbReference type="EMBL" id="SKA34476.1"/>
    </source>
</evidence>
<proteinExistence type="predicted"/>
<protein>
    <recommendedName>
        <fullName evidence="3">Effector-binding domain-containing protein</fullName>
    </recommendedName>
</protein>
<dbReference type="Gene3D" id="3.20.80.10">
    <property type="entry name" value="Regulatory factor, effector binding domain"/>
    <property type="match status" value="1"/>
</dbReference>
<organism evidence="1 2">
    <name type="scientific">Consotaella salsifontis</name>
    <dbReference type="NCBI Taxonomy" id="1365950"/>
    <lineage>
        <taxon>Bacteria</taxon>
        <taxon>Pseudomonadati</taxon>
        <taxon>Pseudomonadota</taxon>
        <taxon>Alphaproteobacteria</taxon>
        <taxon>Hyphomicrobiales</taxon>
        <taxon>Aurantimonadaceae</taxon>
        <taxon>Consotaella</taxon>
    </lineage>
</organism>
<reference evidence="1 2" key="1">
    <citation type="submission" date="2017-02" db="EMBL/GenBank/DDBJ databases">
        <authorList>
            <person name="Peterson S.W."/>
        </authorList>
    </citation>
    <scope>NUCLEOTIDE SEQUENCE [LARGE SCALE GENOMIC DNA]</scope>
    <source>
        <strain evidence="1 2">USBA 369</strain>
    </source>
</reference>
<evidence type="ECO:0008006" key="3">
    <source>
        <dbReference type="Google" id="ProtNLM"/>
    </source>
</evidence>
<name>A0A1T4T1W6_9HYPH</name>
<sequence>MDIKETVDMWVLGITRRLRIPDVKQAAAECAPLIDQQVADAGLEVAGPWMFVSHNLPKEGRSYFDWAICLPVEKPAQYQGTIELCRLAPIMVASAVHQGSLRSLFTQGYAPLLAELEMSRYVLSGESREIYHDWRGLSAPYHRVEIQFGLSR</sequence>
<dbReference type="SUPFAM" id="SSF55136">
    <property type="entry name" value="Probable bacterial effector-binding domain"/>
    <property type="match status" value="1"/>
</dbReference>
<dbReference type="RefSeq" id="WP_078709951.1">
    <property type="nucleotide sequence ID" value="NZ_FUXL01000017.1"/>
</dbReference>
<dbReference type="STRING" id="1365950.SAMN05428963_11740"/>
<keyword evidence="2" id="KW-1185">Reference proteome</keyword>
<dbReference type="Proteomes" id="UP000190135">
    <property type="component" value="Unassembled WGS sequence"/>
</dbReference>
<evidence type="ECO:0000313" key="2">
    <source>
        <dbReference type="Proteomes" id="UP000190135"/>
    </source>
</evidence>
<dbReference type="OrthoDB" id="7914880at2"/>
<gene>
    <name evidence="1" type="ORF">SAMN05428963_11740</name>
</gene>
<dbReference type="EMBL" id="FUXL01000017">
    <property type="protein sequence ID" value="SKA34476.1"/>
    <property type="molecule type" value="Genomic_DNA"/>
</dbReference>
<dbReference type="AlphaFoldDB" id="A0A1T4T1W6"/>
<accession>A0A1T4T1W6</accession>
<dbReference type="InterPro" id="IPR011256">
    <property type="entry name" value="Reg_factor_effector_dom_sf"/>
</dbReference>